<keyword evidence="5" id="KW-1185">Reference proteome</keyword>
<keyword evidence="1" id="KW-0505">Motor protein</keyword>
<organism evidence="4 5">
    <name type="scientific">Castilleja foliolosa</name>
    <dbReference type="NCBI Taxonomy" id="1961234"/>
    <lineage>
        <taxon>Eukaryota</taxon>
        <taxon>Viridiplantae</taxon>
        <taxon>Streptophyta</taxon>
        <taxon>Embryophyta</taxon>
        <taxon>Tracheophyta</taxon>
        <taxon>Spermatophyta</taxon>
        <taxon>Magnoliopsida</taxon>
        <taxon>eudicotyledons</taxon>
        <taxon>Gunneridae</taxon>
        <taxon>Pentapetalae</taxon>
        <taxon>asterids</taxon>
        <taxon>lamiids</taxon>
        <taxon>Lamiales</taxon>
        <taxon>Orobanchaceae</taxon>
        <taxon>Pedicularideae</taxon>
        <taxon>Castillejinae</taxon>
        <taxon>Castilleja</taxon>
    </lineage>
</organism>
<dbReference type="Pfam" id="PF16796">
    <property type="entry name" value="Microtub_bd"/>
    <property type="match status" value="1"/>
</dbReference>
<sequence>MSNAVLGYHQAVKENRNLYNMVQDLKGNIRVYCRIRPTINSEVQNVIDFIGKDGSLVVMDPKPLKDGKKVFQLNQVFCPTATQEIQSCVSDNGLALPDATLRPVKSADDVINLMKLGEVNRAVNSTAMNSTSSRSHSVLSVHVHGKDAYVFSLGGNAKTLMFAHVGDSFGETMSTLKFAQRVSTVELGAARANKESSEVLELKAQVESLKKALGNREIQTPPAKKFKESAKTPPRPRRLSIENGGENPLSAIKNKQMTTERTPPPSPRRLSIGNGLANHNDNRKGAKTTPSTKARSRRLSLEGGPRNAQEVLVISKPVEPEVR</sequence>
<dbReference type="EMBL" id="JAVIJP010000032">
    <property type="protein sequence ID" value="KAL3632048.1"/>
    <property type="molecule type" value="Genomic_DNA"/>
</dbReference>
<dbReference type="SUPFAM" id="SSF52540">
    <property type="entry name" value="P-loop containing nucleoside triphosphate hydrolases"/>
    <property type="match status" value="1"/>
</dbReference>
<dbReference type="AlphaFoldDB" id="A0ABD3CPZ8"/>
<dbReference type="Proteomes" id="UP001632038">
    <property type="component" value="Unassembled WGS sequence"/>
</dbReference>
<evidence type="ECO:0000313" key="4">
    <source>
        <dbReference type="EMBL" id="KAL3632048.1"/>
    </source>
</evidence>
<dbReference type="InterPro" id="IPR027417">
    <property type="entry name" value="P-loop_NTPase"/>
</dbReference>
<dbReference type="SMART" id="SM00129">
    <property type="entry name" value="KISc"/>
    <property type="match status" value="1"/>
</dbReference>
<dbReference type="PANTHER" id="PTHR47972">
    <property type="entry name" value="KINESIN-LIKE PROTEIN KLP-3"/>
    <property type="match status" value="1"/>
</dbReference>
<evidence type="ECO:0000259" key="3">
    <source>
        <dbReference type="SMART" id="SM00129"/>
    </source>
</evidence>
<dbReference type="InterPro" id="IPR027640">
    <property type="entry name" value="Kinesin-like_fam"/>
</dbReference>
<protein>
    <recommendedName>
        <fullName evidence="3">Kinesin motor domain-containing protein</fullName>
    </recommendedName>
</protein>
<dbReference type="Pfam" id="PF00225">
    <property type="entry name" value="Kinesin"/>
    <property type="match status" value="1"/>
</dbReference>
<dbReference type="InterPro" id="IPR036961">
    <property type="entry name" value="Kinesin_motor_dom_sf"/>
</dbReference>
<dbReference type="Gene3D" id="3.40.850.10">
    <property type="entry name" value="Kinesin motor domain"/>
    <property type="match status" value="3"/>
</dbReference>
<evidence type="ECO:0000256" key="2">
    <source>
        <dbReference type="SAM" id="MobiDB-lite"/>
    </source>
</evidence>
<dbReference type="PANTHER" id="PTHR47972:SF4">
    <property type="entry name" value="KINESIN-LIKE PROTEIN KIN-14L"/>
    <property type="match status" value="1"/>
</dbReference>
<evidence type="ECO:0000256" key="1">
    <source>
        <dbReference type="ARBA" id="ARBA00023175"/>
    </source>
</evidence>
<feature type="domain" description="Kinesin motor" evidence="3">
    <location>
        <begin position="26"/>
        <end position="193"/>
    </location>
</feature>
<reference evidence="5" key="1">
    <citation type="journal article" date="2024" name="IScience">
        <title>Strigolactones Initiate the Formation of Haustorium-like Structures in Castilleja.</title>
        <authorList>
            <person name="Buerger M."/>
            <person name="Peterson D."/>
            <person name="Chory J."/>
        </authorList>
    </citation>
    <scope>NUCLEOTIDE SEQUENCE [LARGE SCALE GENOMIC DNA]</scope>
</reference>
<feature type="region of interest" description="Disordered" evidence="2">
    <location>
        <begin position="213"/>
        <end position="323"/>
    </location>
</feature>
<evidence type="ECO:0000313" key="5">
    <source>
        <dbReference type="Proteomes" id="UP001632038"/>
    </source>
</evidence>
<dbReference type="InterPro" id="IPR031852">
    <property type="entry name" value="Vik1/Cik1_MT-bd"/>
</dbReference>
<comment type="caution">
    <text evidence="4">The sequence shown here is derived from an EMBL/GenBank/DDBJ whole genome shotgun (WGS) entry which is preliminary data.</text>
</comment>
<gene>
    <name evidence="4" type="ORF">CASFOL_025032</name>
</gene>
<proteinExistence type="predicted"/>
<accession>A0ABD3CPZ8</accession>
<name>A0ABD3CPZ8_9LAMI</name>
<dbReference type="InterPro" id="IPR001752">
    <property type="entry name" value="Kinesin_motor_dom"/>
</dbReference>